<name>A0A9N8ZUQ9_9GLOM</name>
<keyword evidence="2" id="KW-1185">Reference proteome</keyword>
<accession>A0A9N8ZUQ9</accession>
<organism evidence="1 2">
    <name type="scientific">Ambispora leptoticha</name>
    <dbReference type="NCBI Taxonomy" id="144679"/>
    <lineage>
        <taxon>Eukaryota</taxon>
        <taxon>Fungi</taxon>
        <taxon>Fungi incertae sedis</taxon>
        <taxon>Mucoromycota</taxon>
        <taxon>Glomeromycotina</taxon>
        <taxon>Glomeromycetes</taxon>
        <taxon>Archaeosporales</taxon>
        <taxon>Ambisporaceae</taxon>
        <taxon>Ambispora</taxon>
    </lineage>
</organism>
<dbReference type="EMBL" id="CAJVPS010000767">
    <property type="protein sequence ID" value="CAG8507790.1"/>
    <property type="molecule type" value="Genomic_DNA"/>
</dbReference>
<dbReference type="InterPro" id="IPR053218">
    <property type="entry name" value="Pathogen-related_defense"/>
</dbReference>
<comment type="caution">
    <text evidence="1">The sequence shown here is derived from an EMBL/GenBank/DDBJ whole genome shotgun (WGS) entry which is preliminary data.</text>
</comment>
<dbReference type="AlphaFoldDB" id="A0A9N8ZUQ9"/>
<proteinExistence type="predicted"/>
<dbReference type="PANTHER" id="PTHR31723">
    <property type="entry name" value="PATHOGENESIS-RELATED FAMILY PROTEIN"/>
    <property type="match status" value="1"/>
</dbReference>
<gene>
    <name evidence="1" type="ORF">ALEPTO_LOCUS3815</name>
</gene>
<dbReference type="Proteomes" id="UP000789508">
    <property type="component" value="Unassembled WGS sequence"/>
</dbReference>
<dbReference type="SUPFAM" id="SSF54427">
    <property type="entry name" value="NTF2-like"/>
    <property type="match status" value="1"/>
</dbReference>
<protein>
    <submittedName>
        <fullName evidence="1">6849_t:CDS:1</fullName>
    </submittedName>
</protein>
<sequence length="225" mass="25666">MALPDYMTDMNAVLKDKVEWLHGTIPDYSKANNLFLKERTKIHESGSLEDLVTNLVKNWEKEASYKPKATDWRTIDHKLYKFSTNGGAWSTAEDMIKIGTYNALIGESEYYAASRIMDSVDSHKVFRSCLRSGFAWECLEVYSGPPRVSFKWRHWGTMSGKLRCPMRNGSELIAEPTNEIVELFGVTVATINEKFQILQLETFFNPNDLFSQMVKNCPVTGVATK</sequence>
<evidence type="ECO:0000313" key="1">
    <source>
        <dbReference type="EMBL" id="CAG8507790.1"/>
    </source>
</evidence>
<dbReference type="PANTHER" id="PTHR31723:SF10">
    <property type="entry name" value="PATHOGEN-RELATED PROTEIN"/>
    <property type="match status" value="1"/>
</dbReference>
<dbReference type="InterPro" id="IPR032710">
    <property type="entry name" value="NTF2-like_dom_sf"/>
</dbReference>
<reference evidence="1" key="1">
    <citation type="submission" date="2021-06" db="EMBL/GenBank/DDBJ databases">
        <authorList>
            <person name="Kallberg Y."/>
            <person name="Tangrot J."/>
            <person name="Rosling A."/>
        </authorList>
    </citation>
    <scope>NUCLEOTIDE SEQUENCE</scope>
    <source>
        <strain evidence="1">FL130A</strain>
    </source>
</reference>
<evidence type="ECO:0000313" key="2">
    <source>
        <dbReference type="Proteomes" id="UP000789508"/>
    </source>
</evidence>
<dbReference type="OrthoDB" id="65445at2759"/>